<accession>K1TYK4</accession>
<dbReference type="EMBL" id="AJWY01004337">
    <property type="protein sequence ID" value="EKC72669.1"/>
    <property type="molecule type" value="Genomic_DNA"/>
</dbReference>
<name>K1TYK4_9ZZZZ</name>
<proteinExistence type="predicted"/>
<comment type="caution">
    <text evidence="1">The sequence shown here is derived from an EMBL/GenBank/DDBJ whole genome shotgun (WGS) entry which is preliminary data.</text>
</comment>
<feature type="non-terminal residue" evidence="1">
    <location>
        <position position="48"/>
    </location>
</feature>
<dbReference type="InterPro" id="IPR013783">
    <property type="entry name" value="Ig-like_fold"/>
</dbReference>
<reference evidence="1" key="1">
    <citation type="journal article" date="2013" name="Environ. Microbiol.">
        <title>Microbiota from the distal guts of lean and obese adolescents exhibit partial functional redundancy besides clear differences in community structure.</title>
        <authorList>
            <person name="Ferrer M."/>
            <person name="Ruiz A."/>
            <person name="Lanza F."/>
            <person name="Haange S.B."/>
            <person name="Oberbach A."/>
            <person name="Till H."/>
            <person name="Bargiela R."/>
            <person name="Campoy C."/>
            <person name="Segura M.T."/>
            <person name="Richter M."/>
            <person name="von Bergen M."/>
            <person name="Seifert J."/>
            <person name="Suarez A."/>
        </authorList>
    </citation>
    <scope>NUCLEOTIDE SEQUENCE</scope>
</reference>
<dbReference type="Gene3D" id="2.60.40.10">
    <property type="entry name" value="Immunoglobulins"/>
    <property type="match status" value="1"/>
</dbReference>
<organism evidence="1">
    <name type="scientific">human gut metagenome</name>
    <dbReference type="NCBI Taxonomy" id="408170"/>
    <lineage>
        <taxon>unclassified sequences</taxon>
        <taxon>metagenomes</taxon>
        <taxon>organismal metagenomes</taxon>
    </lineage>
</organism>
<evidence type="ECO:0000313" key="1">
    <source>
        <dbReference type="EMBL" id="EKC72669.1"/>
    </source>
</evidence>
<protein>
    <submittedName>
        <fullName evidence="1">Uncharacterized protein</fullName>
    </submittedName>
</protein>
<sequence length="48" mass="5230">MRAINLKTNHLTAPVGIDAGPLFLSWQCADGVRQTAYEIQLTANGEML</sequence>
<dbReference type="Pfam" id="PF25788">
    <property type="entry name" value="Ig_Rha78A_N"/>
    <property type="match status" value="1"/>
</dbReference>
<gene>
    <name evidence="1" type="ORF">LEA_06619</name>
</gene>
<dbReference type="AlphaFoldDB" id="K1TYK4"/>